<accession>A0AA90SHY3</accession>
<dbReference type="Proteomes" id="UP001178281">
    <property type="component" value="Unassembled WGS sequence"/>
</dbReference>
<keyword evidence="3" id="KW-1185">Reference proteome</keyword>
<evidence type="ECO:0000313" key="3">
    <source>
        <dbReference type="Proteomes" id="UP001178281"/>
    </source>
</evidence>
<dbReference type="PANTHER" id="PTHR33387">
    <property type="entry name" value="RMLC-LIKE JELLY ROLL FOLD PROTEIN"/>
    <property type="match status" value="1"/>
</dbReference>
<organism evidence="2 3">
    <name type="scientific">Tsukamurella strandjordii</name>
    <dbReference type="NCBI Taxonomy" id="147577"/>
    <lineage>
        <taxon>Bacteria</taxon>
        <taxon>Bacillati</taxon>
        <taxon>Actinomycetota</taxon>
        <taxon>Actinomycetes</taxon>
        <taxon>Mycobacteriales</taxon>
        <taxon>Tsukamurellaceae</taxon>
        <taxon>Tsukamurella</taxon>
    </lineage>
</organism>
<dbReference type="Gene3D" id="2.60.120.10">
    <property type="entry name" value="Jelly Rolls"/>
    <property type="match status" value="1"/>
</dbReference>
<dbReference type="RefSeq" id="WP_305112048.1">
    <property type="nucleotide sequence ID" value="NZ_JAUTIX010000006.1"/>
</dbReference>
<dbReference type="InterPro" id="IPR039935">
    <property type="entry name" value="YML079W-like"/>
</dbReference>
<comment type="caution">
    <text evidence="2">The sequence shown here is derived from an EMBL/GenBank/DDBJ whole genome shotgun (WGS) entry which is preliminary data.</text>
</comment>
<dbReference type="InterPro" id="IPR014710">
    <property type="entry name" value="RmlC-like_jellyroll"/>
</dbReference>
<sequence length="145" mass="15591">MIFDADRIATQLGLQPHPEGGRFREYWRSDQTVSRTDGATRSVATAIHFLLGSDDRSQWHTVRSDELWLWQGGGAIDLRLGGSGATPSTSPESVLLGPDIDAGQALTVLVPAGTWQSAQPVDGPVLVSCVVAPGFDFEDFRLLGD</sequence>
<gene>
    <name evidence="2" type="ORF">Q7X28_15850</name>
</gene>
<dbReference type="EMBL" id="JAUTIX010000006">
    <property type="protein sequence ID" value="MDP0399399.1"/>
    <property type="molecule type" value="Genomic_DNA"/>
</dbReference>
<evidence type="ECO:0000259" key="1">
    <source>
        <dbReference type="Pfam" id="PF06172"/>
    </source>
</evidence>
<protein>
    <submittedName>
        <fullName evidence="2">Cupin domain-containing protein</fullName>
    </submittedName>
</protein>
<dbReference type="InterPro" id="IPR009327">
    <property type="entry name" value="Cupin_DUF985"/>
</dbReference>
<evidence type="ECO:0000313" key="2">
    <source>
        <dbReference type="EMBL" id="MDP0399399.1"/>
    </source>
</evidence>
<feature type="domain" description="DUF985" evidence="1">
    <location>
        <begin position="7"/>
        <end position="142"/>
    </location>
</feature>
<dbReference type="AlphaFoldDB" id="A0AA90SHY3"/>
<proteinExistence type="predicted"/>
<name>A0AA90SHY3_9ACTN</name>
<dbReference type="CDD" id="cd06121">
    <property type="entry name" value="cupin_YML079wp"/>
    <property type="match status" value="1"/>
</dbReference>
<dbReference type="PANTHER" id="PTHR33387:SF3">
    <property type="entry name" value="DUF985 DOMAIN-CONTAINING PROTEIN"/>
    <property type="match status" value="1"/>
</dbReference>
<reference evidence="2" key="1">
    <citation type="submission" date="2023-08" db="EMBL/GenBank/DDBJ databases">
        <title>The draft genome of Tsukamurella strandjordii strain 050030.</title>
        <authorList>
            <person name="Zhao F."/>
            <person name="Feng Y."/>
            <person name="Zong Z."/>
        </authorList>
    </citation>
    <scope>NUCLEOTIDE SEQUENCE</scope>
    <source>
        <strain evidence="2">050030</strain>
    </source>
</reference>
<dbReference type="InterPro" id="IPR011051">
    <property type="entry name" value="RmlC_Cupin_sf"/>
</dbReference>
<dbReference type="Pfam" id="PF06172">
    <property type="entry name" value="Cupin_5"/>
    <property type="match status" value="1"/>
</dbReference>
<dbReference type="SUPFAM" id="SSF51182">
    <property type="entry name" value="RmlC-like cupins"/>
    <property type="match status" value="1"/>
</dbReference>